<dbReference type="Pfam" id="PF00571">
    <property type="entry name" value="CBS"/>
    <property type="match status" value="2"/>
</dbReference>
<accession>A0A366IWI6</accession>
<dbReference type="AlphaFoldDB" id="A0A366IWI6"/>
<dbReference type="PANTHER" id="PTHR48108">
    <property type="entry name" value="CBS DOMAIN-CONTAINING PROTEIN CBSX2, CHLOROPLASTIC"/>
    <property type="match status" value="1"/>
</dbReference>
<evidence type="ECO:0000256" key="1">
    <source>
        <dbReference type="ARBA" id="ARBA00022737"/>
    </source>
</evidence>
<dbReference type="Gene3D" id="3.10.580.10">
    <property type="entry name" value="CBS-domain"/>
    <property type="match status" value="1"/>
</dbReference>
<evidence type="ECO:0000256" key="2">
    <source>
        <dbReference type="PROSITE-ProRule" id="PRU00703"/>
    </source>
</evidence>
<feature type="domain" description="CBS" evidence="3">
    <location>
        <begin position="108"/>
        <end position="171"/>
    </location>
</feature>
<dbReference type="Proteomes" id="UP000252792">
    <property type="component" value="Unassembled WGS sequence"/>
</dbReference>
<dbReference type="InterPro" id="IPR046342">
    <property type="entry name" value="CBS_dom_sf"/>
</dbReference>
<protein>
    <submittedName>
        <fullName evidence="4">CBS domain protein</fullName>
    </submittedName>
</protein>
<comment type="caution">
    <text evidence="4">The sequence shown here is derived from an EMBL/GenBank/DDBJ whole genome shotgun (WGS) entry which is preliminary data.</text>
</comment>
<reference evidence="4 5" key="1">
    <citation type="submission" date="2018-06" db="EMBL/GenBank/DDBJ databases">
        <title>Genomic Encyclopedia of Type Strains, Phase III (KMG-III): the genomes of soil and plant-associated and newly described type strains.</title>
        <authorList>
            <person name="Whitman W."/>
        </authorList>
    </citation>
    <scope>NUCLEOTIDE SEQUENCE [LARGE SCALE GENOMIC DNA]</scope>
    <source>
        <strain evidence="4 5">CECT 7377</strain>
    </source>
</reference>
<name>A0A366IWI6_9GAMM</name>
<evidence type="ECO:0000259" key="3">
    <source>
        <dbReference type="PROSITE" id="PS51371"/>
    </source>
</evidence>
<keyword evidence="5" id="KW-1185">Reference proteome</keyword>
<dbReference type="OrthoDB" id="5295117at2"/>
<evidence type="ECO:0000313" key="4">
    <source>
        <dbReference type="EMBL" id="RBP79143.1"/>
    </source>
</evidence>
<dbReference type="PANTHER" id="PTHR48108:SF34">
    <property type="entry name" value="CBS DOMAIN-CONTAINING PROTEIN YHCV"/>
    <property type="match status" value="1"/>
</dbReference>
<dbReference type="InterPro" id="IPR000644">
    <property type="entry name" value="CBS_dom"/>
</dbReference>
<keyword evidence="2" id="KW-0129">CBS domain</keyword>
<dbReference type="PROSITE" id="PS51371">
    <property type="entry name" value="CBS"/>
    <property type="match status" value="2"/>
</dbReference>
<sequence length="185" mass="21222">MKTLDFYPTTEIDELAWPEENYDLTIDSPALLFFTDFQNNKPLVVESTSSVLNVKELMQKEHVRLKFVIDDKKHFIGVVSADDLIERKIVQKVSEGLERAEIVVAELMTAKKNLKALDWQDISTATISDVIRALKNDGERHCLVIDRENHKIRGIFSASDISRRLRLNIDIQEKTSFSKVFTATL</sequence>
<evidence type="ECO:0000313" key="5">
    <source>
        <dbReference type="Proteomes" id="UP000252792"/>
    </source>
</evidence>
<dbReference type="SUPFAM" id="SSF54631">
    <property type="entry name" value="CBS-domain pair"/>
    <property type="match status" value="1"/>
</dbReference>
<gene>
    <name evidence="4" type="ORF">DFP80_11576</name>
</gene>
<dbReference type="InterPro" id="IPR051462">
    <property type="entry name" value="CBS_domain-containing"/>
</dbReference>
<dbReference type="EMBL" id="QNSE01000015">
    <property type="protein sequence ID" value="RBP79143.1"/>
    <property type="molecule type" value="Genomic_DNA"/>
</dbReference>
<proteinExistence type="predicted"/>
<feature type="domain" description="CBS" evidence="3">
    <location>
        <begin position="38"/>
        <end position="95"/>
    </location>
</feature>
<dbReference type="RefSeq" id="WP_113918166.1">
    <property type="nucleotide sequence ID" value="NZ_QNSE01000015.1"/>
</dbReference>
<organism evidence="4 5">
    <name type="scientific">Marinomonas rhizomae</name>
    <dbReference type="NCBI Taxonomy" id="491948"/>
    <lineage>
        <taxon>Bacteria</taxon>
        <taxon>Pseudomonadati</taxon>
        <taxon>Pseudomonadota</taxon>
        <taxon>Gammaproteobacteria</taxon>
        <taxon>Oceanospirillales</taxon>
        <taxon>Oceanospirillaceae</taxon>
        <taxon>Marinomonas</taxon>
    </lineage>
</organism>
<keyword evidence="1" id="KW-0677">Repeat</keyword>